<dbReference type="CDD" id="cd02947">
    <property type="entry name" value="TRX_family"/>
    <property type="match status" value="1"/>
</dbReference>
<keyword evidence="2" id="KW-0249">Electron transport</keyword>
<keyword evidence="7" id="KW-1185">Reference proteome</keyword>
<accession>A0A494YCA1</accession>
<evidence type="ECO:0000313" key="7">
    <source>
        <dbReference type="Proteomes" id="UP000270342"/>
    </source>
</evidence>
<dbReference type="PROSITE" id="PS51352">
    <property type="entry name" value="THIOREDOXIN_2"/>
    <property type="match status" value="1"/>
</dbReference>
<evidence type="ECO:0000256" key="4">
    <source>
        <dbReference type="ARBA" id="ARBA00023284"/>
    </source>
</evidence>
<dbReference type="InterPro" id="IPR036249">
    <property type="entry name" value="Thioredoxin-like_sf"/>
</dbReference>
<keyword evidence="4" id="KW-0676">Redox-active center</keyword>
<comment type="caution">
    <text evidence="6">The sequence shown here is derived from an EMBL/GenBank/DDBJ whole genome shotgun (WGS) entry which is preliminary data.</text>
</comment>
<name>A0A494YCA1_9BURK</name>
<protein>
    <submittedName>
        <fullName evidence="6">Thioredoxin</fullName>
    </submittedName>
</protein>
<dbReference type="AlphaFoldDB" id="A0A494YCA1"/>
<evidence type="ECO:0000256" key="1">
    <source>
        <dbReference type="ARBA" id="ARBA00022448"/>
    </source>
</evidence>
<keyword evidence="1" id="KW-0813">Transport</keyword>
<feature type="domain" description="Thioredoxin" evidence="5">
    <location>
        <begin position="1"/>
        <end position="135"/>
    </location>
</feature>
<dbReference type="PRINTS" id="PR00421">
    <property type="entry name" value="THIOREDOXIN"/>
</dbReference>
<dbReference type="InterPro" id="IPR013766">
    <property type="entry name" value="Thioredoxin_domain"/>
</dbReference>
<dbReference type="SUPFAM" id="SSF52833">
    <property type="entry name" value="Thioredoxin-like"/>
    <property type="match status" value="1"/>
</dbReference>
<proteinExistence type="predicted"/>
<keyword evidence="3" id="KW-1015">Disulfide bond</keyword>
<organism evidence="6 7">
    <name type="scientific">Pararobbsia silviterrae</name>
    <dbReference type="NCBI Taxonomy" id="1792498"/>
    <lineage>
        <taxon>Bacteria</taxon>
        <taxon>Pseudomonadati</taxon>
        <taxon>Pseudomonadota</taxon>
        <taxon>Betaproteobacteria</taxon>
        <taxon>Burkholderiales</taxon>
        <taxon>Burkholderiaceae</taxon>
        <taxon>Pararobbsia</taxon>
    </lineage>
</organism>
<dbReference type="InterPro" id="IPR017937">
    <property type="entry name" value="Thioredoxin_CS"/>
</dbReference>
<dbReference type="PROSITE" id="PS00194">
    <property type="entry name" value="THIOREDOXIN_1"/>
    <property type="match status" value="1"/>
</dbReference>
<dbReference type="Gene3D" id="3.40.30.10">
    <property type="entry name" value="Glutaredoxin"/>
    <property type="match status" value="1"/>
</dbReference>
<evidence type="ECO:0000256" key="3">
    <source>
        <dbReference type="ARBA" id="ARBA00023157"/>
    </source>
</evidence>
<evidence type="ECO:0000259" key="5">
    <source>
        <dbReference type="PROSITE" id="PS51352"/>
    </source>
</evidence>
<dbReference type="RefSeq" id="WP_121084761.1">
    <property type="nucleotide sequence ID" value="NZ_RBZU01000002.1"/>
</dbReference>
<sequence length="424" mass="47819">MSIVDTTEHRFERDVSGGVPVIVDFWAPWCGPCKALKPHLDTLDAKVGERLRIVKINIDEEPVLAQRFQVRSVPTLVFLRDGAEEGRLVGTTTMRLNAMVERWIGEDRIDAARDTPAQASSDPDDLKRVWSSFGGRAALRDACVARIAAIADTGRVRLAAQLADTPEQIEDELGIPLAYTTLLDAVWHLRRASNIEPHERIREHVANLIAAIPLDVDLFALTRHLQFDFLYRSKWAIAPHFDDVDVLSVLADIHAAHRRELDGETIATAEWDAIRKRAVLLAGIDGTRAAESRRLETLAHPLAQQNSEGWIRVLIGLRHDDVHREPHWSLKDIERMKTLEAEFGMRTRDTQGPRPTQPGTELAEWQRAIDSLRKTWHETERAANPAFWARFDMFQANVKAAQHDMAIDLLEQLQARFSKAATGA</sequence>
<dbReference type="OrthoDB" id="9026900at2"/>
<evidence type="ECO:0000256" key="2">
    <source>
        <dbReference type="ARBA" id="ARBA00022982"/>
    </source>
</evidence>
<dbReference type="GO" id="GO:0005737">
    <property type="term" value="C:cytoplasm"/>
    <property type="evidence" value="ECO:0007669"/>
    <property type="project" value="TreeGrafter"/>
</dbReference>
<dbReference type="EMBL" id="RBZU01000002">
    <property type="protein sequence ID" value="RKP57614.1"/>
    <property type="molecule type" value="Genomic_DNA"/>
</dbReference>
<gene>
    <name evidence="6" type="ORF">D7S86_06595</name>
</gene>
<reference evidence="6 7" key="1">
    <citation type="submission" date="2018-10" db="EMBL/GenBank/DDBJ databases">
        <title>Robbsia sp. DHC34, isolated from soil.</title>
        <authorList>
            <person name="Gao Z.-H."/>
            <person name="Qiu L.-H."/>
        </authorList>
    </citation>
    <scope>NUCLEOTIDE SEQUENCE [LARGE SCALE GENOMIC DNA]</scope>
    <source>
        <strain evidence="6 7">DHC34</strain>
    </source>
</reference>
<dbReference type="PANTHER" id="PTHR45663">
    <property type="entry name" value="GEO12009P1"/>
    <property type="match status" value="1"/>
</dbReference>
<dbReference type="Pfam" id="PF00085">
    <property type="entry name" value="Thioredoxin"/>
    <property type="match status" value="1"/>
</dbReference>
<evidence type="ECO:0000313" key="6">
    <source>
        <dbReference type="EMBL" id="RKP57614.1"/>
    </source>
</evidence>
<dbReference type="PANTHER" id="PTHR45663:SF11">
    <property type="entry name" value="GEO12009P1"/>
    <property type="match status" value="1"/>
</dbReference>
<dbReference type="GO" id="GO:0015035">
    <property type="term" value="F:protein-disulfide reductase activity"/>
    <property type="evidence" value="ECO:0007669"/>
    <property type="project" value="TreeGrafter"/>
</dbReference>
<dbReference type="Proteomes" id="UP000270342">
    <property type="component" value="Unassembled WGS sequence"/>
</dbReference>